<dbReference type="InterPro" id="IPR037056">
    <property type="entry name" value="RNase_H1_N_sf"/>
</dbReference>
<dbReference type="AlphaFoldDB" id="A0ABD2YNN0"/>
<comment type="caution">
    <text evidence="2">The sequence shown here is derived from an EMBL/GenBank/DDBJ whole genome shotgun (WGS) entry which is preliminary data.</text>
</comment>
<dbReference type="InterPro" id="IPR011320">
    <property type="entry name" value="RNase_H1_N"/>
</dbReference>
<protein>
    <recommendedName>
        <fullName evidence="1">Ribonuclease H1 N-terminal domain-containing protein</fullName>
    </recommendedName>
</protein>
<evidence type="ECO:0000259" key="1">
    <source>
        <dbReference type="Pfam" id="PF01693"/>
    </source>
</evidence>
<proteinExistence type="predicted"/>
<dbReference type="Gene3D" id="3.40.970.10">
    <property type="entry name" value="Ribonuclease H1, N-terminal domain"/>
    <property type="match status" value="1"/>
</dbReference>
<keyword evidence="3" id="KW-1185">Reference proteome</keyword>
<reference evidence="2 3" key="1">
    <citation type="submission" date="2024-11" db="EMBL/GenBank/DDBJ databases">
        <title>A near-complete genome assembly of Cinchona calisaya.</title>
        <authorList>
            <person name="Lian D.C."/>
            <person name="Zhao X.W."/>
            <person name="Wei L."/>
        </authorList>
    </citation>
    <scope>NUCLEOTIDE SEQUENCE [LARGE SCALE GENOMIC DNA]</scope>
    <source>
        <tissue evidence="2">Nenye</tissue>
    </source>
</reference>
<evidence type="ECO:0000313" key="2">
    <source>
        <dbReference type="EMBL" id="KAL3507504.1"/>
    </source>
</evidence>
<gene>
    <name evidence="2" type="ORF">ACH5RR_032886</name>
</gene>
<organism evidence="2 3">
    <name type="scientific">Cinchona calisaya</name>
    <dbReference type="NCBI Taxonomy" id="153742"/>
    <lineage>
        <taxon>Eukaryota</taxon>
        <taxon>Viridiplantae</taxon>
        <taxon>Streptophyta</taxon>
        <taxon>Embryophyta</taxon>
        <taxon>Tracheophyta</taxon>
        <taxon>Spermatophyta</taxon>
        <taxon>Magnoliopsida</taxon>
        <taxon>eudicotyledons</taxon>
        <taxon>Gunneridae</taxon>
        <taxon>Pentapetalae</taxon>
        <taxon>asterids</taxon>
        <taxon>lamiids</taxon>
        <taxon>Gentianales</taxon>
        <taxon>Rubiaceae</taxon>
        <taxon>Cinchonoideae</taxon>
        <taxon>Cinchoneae</taxon>
        <taxon>Cinchona</taxon>
    </lineage>
</organism>
<accession>A0ABD2YNN0</accession>
<name>A0ABD2YNN0_9GENT</name>
<sequence>MPPHNSFRVLDLYKNINEQQKVILDNLWISYQKKNSGHFTNSLNALSAYFHGLNDLSKFECYPVFHGTPGKAGLYKTWIEVLSAIRGVKNPKYKRFQTIIEGLEACKFYLGNQFYISDQINIRSIIQTDEGNQIKFCDHCETLVKNFKTINEKYRKIEQECCNSQTQLFELEQKVQVLTLEKGD</sequence>
<dbReference type="Pfam" id="PF01693">
    <property type="entry name" value="Cauli_VI"/>
    <property type="match status" value="1"/>
</dbReference>
<dbReference type="EMBL" id="JBJUIK010000013">
    <property type="protein sequence ID" value="KAL3507504.1"/>
    <property type="molecule type" value="Genomic_DNA"/>
</dbReference>
<dbReference type="Proteomes" id="UP001630127">
    <property type="component" value="Unassembled WGS sequence"/>
</dbReference>
<feature type="domain" description="Ribonuclease H1 N-terminal" evidence="1">
    <location>
        <begin position="62"/>
        <end position="101"/>
    </location>
</feature>
<evidence type="ECO:0000313" key="3">
    <source>
        <dbReference type="Proteomes" id="UP001630127"/>
    </source>
</evidence>